<keyword evidence="2" id="KW-0808">Transferase</keyword>
<feature type="compositionally biased region" description="Polar residues" evidence="6">
    <location>
        <begin position="254"/>
        <end position="264"/>
    </location>
</feature>
<dbReference type="GO" id="GO:0098813">
    <property type="term" value="P:nuclear chromosome segregation"/>
    <property type="evidence" value="ECO:0007669"/>
    <property type="project" value="UniProtKB-ARBA"/>
</dbReference>
<protein>
    <submittedName>
        <fullName evidence="8">Kinase-like protein</fullName>
    </submittedName>
</protein>
<evidence type="ECO:0000256" key="3">
    <source>
        <dbReference type="ARBA" id="ARBA00022741"/>
    </source>
</evidence>
<dbReference type="FunFam" id="3.30.200.20:FF:000131">
    <property type="entry name" value="Dual specificity protein kinase TTK"/>
    <property type="match status" value="1"/>
</dbReference>
<feature type="compositionally biased region" description="Polar residues" evidence="6">
    <location>
        <begin position="29"/>
        <end position="66"/>
    </location>
</feature>
<reference evidence="8 9" key="1">
    <citation type="journal article" date="2021" name="Sci. Rep.">
        <title>The genome of the diatom Chaetoceros tenuissimus carries an ancient integrated fragment of an extant virus.</title>
        <authorList>
            <person name="Hongo Y."/>
            <person name="Kimura K."/>
            <person name="Takaki Y."/>
            <person name="Yoshida Y."/>
            <person name="Baba S."/>
            <person name="Kobayashi G."/>
            <person name="Nagasaki K."/>
            <person name="Hano T."/>
            <person name="Tomaru Y."/>
        </authorList>
    </citation>
    <scope>NUCLEOTIDE SEQUENCE [LARGE SCALE GENOMIC DNA]</scope>
    <source>
        <strain evidence="8 9">NIES-3715</strain>
    </source>
</reference>
<dbReference type="InterPro" id="IPR027084">
    <property type="entry name" value="Mps1_cat"/>
</dbReference>
<feature type="compositionally biased region" description="Polar residues" evidence="6">
    <location>
        <begin position="347"/>
        <end position="356"/>
    </location>
</feature>
<dbReference type="GO" id="GO:0033316">
    <property type="term" value="P:meiotic spindle assembly checkpoint signaling"/>
    <property type="evidence" value="ECO:0007669"/>
    <property type="project" value="TreeGrafter"/>
</dbReference>
<organism evidence="8 9">
    <name type="scientific">Chaetoceros tenuissimus</name>
    <dbReference type="NCBI Taxonomy" id="426638"/>
    <lineage>
        <taxon>Eukaryota</taxon>
        <taxon>Sar</taxon>
        <taxon>Stramenopiles</taxon>
        <taxon>Ochrophyta</taxon>
        <taxon>Bacillariophyta</taxon>
        <taxon>Coscinodiscophyceae</taxon>
        <taxon>Chaetocerotophycidae</taxon>
        <taxon>Chaetocerotales</taxon>
        <taxon>Chaetocerotaceae</taxon>
        <taxon>Chaetoceros</taxon>
    </lineage>
</organism>
<dbReference type="InterPro" id="IPR011009">
    <property type="entry name" value="Kinase-like_dom_sf"/>
</dbReference>
<keyword evidence="3" id="KW-0547">Nucleotide-binding</keyword>
<feature type="compositionally biased region" description="Low complexity" evidence="6">
    <location>
        <begin position="364"/>
        <end position="374"/>
    </location>
</feature>
<dbReference type="SUPFAM" id="SSF56112">
    <property type="entry name" value="Protein kinase-like (PK-like)"/>
    <property type="match status" value="1"/>
</dbReference>
<dbReference type="Pfam" id="PF00069">
    <property type="entry name" value="Pkinase"/>
    <property type="match status" value="1"/>
</dbReference>
<dbReference type="GO" id="GO:0007094">
    <property type="term" value="P:mitotic spindle assembly checkpoint signaling"/>
    <property type="evidence" value="ECO:0007669"/>
    <property type="project" value="TreeGrafter"/>
</dbReference>
<evidence type="ECO:0000256" key="1">
    <source>
        <dbReference type="ARBA" id="ARBA00022527"/>
    </source>
</evidence>
<feature type="compositionally biased region" description="Low complexity" evidence="6">
    <location>
        <begin position="12"/>
        <end position="27"/>
    </location>
</feature>
<feature type="compositionally biased region" description="Low complexity" evidence="6">
    <location>
        <begin position="84"/>
        <end position="93"/>
    </location>
</feature>
<evidence type="ECO:0000313" key="9">
    <source>
        <dbReference type="Proteomes" id="UP001054902"/>
    </source>
</evidence>
<feature type="region of interest" description="Disordered" evidence="6">
    <location>
        <begin position="254"/>
        <end position="387"/>
    </location>
</feature>
<dbReference type="GO" id="GO:0000776">
    <property type="term" value="C:kinetochore"/>
    <property type="evidence" value="ECO:0007669"/>
    <property type="project" value="TreeGrafter"/>
</dbReference>
<dbReference type="InterPro" id="IPR000719">
    <property type="entry name" value="Prot_kinase_dom"/>
</dbReference>
<dbReference type="Gene3D" id="1.10.510.10">
    <property type="entry name" value="Transferase(Phosphotransferase) domain 1"/>
    <property type="match status" value="1"/>
</dbReference>
<dbReference type="InterPro" id="IPR008271">
    <property type="entry name" value="Ser/Thr_kinase_AS"/>
</dbReference>
<keyword evidence="9" id="KW-1185">Reference proteome</keyword>
<dbReference type="FunFam" id="1.10.510.10:FF:000224">
    <property type="entry name" value="serine/threonine-protein kinase mph1 isoform X1"/>
    <property type="match status" value="1"/>
</dbReference>
<feature type="compositionally biased region" description="Pro residues" evidence="6">
    <location>
        <begin position="1"/>
        <end position="11"/>
    </location>
</feature>
<dbReference type="Gene3D" id="3.30.200.20">
    <property type="entry name" value="Phosphorylase Kinase, domain 1"/>
    <property type="match status" value="1"/>
</dbReference>
<comment type="caution">
    <text evidence="8">The sequence shown here is derived from an EMBL/GenBank/DDBJ whole genome shotgun (WGS) entry which is preliminary data.</text>
</comment>
<dbReference type="Proteomes" id="UP001054902">
    <property type="component" value="Unassembled WGS sequence"/>
</dbReference>
<dbReference type="SMART" id="SM00220">
    <property type="entry name" value="S_TKc"/>
    <property type="match status" value="1"/>
</dbReference>
<evidence type="ECO:0000313" key="8">
    <source>
        <dbReference type="EMBL" id="GFH61741.1"/>
    </source>
</evidence>
<dbReference type="GO" id="GO:0034501">
    <property type="term" value="P:protein localization to kinetochore"/>
    <property type="evidence" value="ECO:0007669"/>
    <property type="project" value="TreeGrafter"/>
</dbReference>
<feature type="compositionally biased region" description="Low complexity" evidence="6">
    <location>
        <begin position="136"/>
        <end position="149"/>
    </location>
</feature>
<keyword evidence="1" id="KW-0723">Serine/threonine-protein kinase</keyword>
<keyword evidence="5" id="KW-0067">ATP-binding</keyword>
<accession>A0AAD3HFU5</accession>
<evidence type="ECO:0000256" key="5">
    <source>
        <dbReference type="ARBA" id="ARBA00022840"/>
    </source>
</evidence>
<feature type="compositionally biased region" description="Basic and acidic residues" evidence="6">
    <location>
        <begin position="376"/>
        <end position="387"/>
    </location>
</feature>
<dbReference type="AlphaFoldDB" id="A0AAD3HFU5"/>
<evidence type="ECO:0000256" key="6">
    <source>
        <dbReference type="SAM" id="MobiDB-lite"/>
    </source>
</evidence>
<proteinExistence type="predicted"/>
<feature type="compositionally biased region" description="Polar residues" evidence="6">
    <location>
        <begin position="288"/>
        <end position="298"/>
    </location>
</feature>
<dbReference type="CDD" id="cd14131">
    <property type="entry name" value="PKc_Mps1"/>
    <property type="match status" value="1"/>
</dbReference>
<dbReference type="EMBL" id="BLLK01000075">
    <property type="protein sequence ID" value="GFH61741.1"/>
    <property type="molecule type" value="Genomic_DNA"/>
</dbReference>
<keyword evidence="4 8" id="KW-0418">Kinase</keyword>
<evidence type="ECO:0000259" key="7">
    <source>
        <dbReference type="PROSITE" id="PS50011"/>
    </source>
</evidence>
<dbReference type="GO" id="GO:0004712">
    <property type="term" value="F:protein serine/threonine/tyrosine kinase activity"/>
    <property type="evidence" value="ECO:0007669"/>
    <property type="project" value="TreeGrafter"/>
</dbReference>
<evidence type="ECO:0000256" key="2">
    <source>
        <dbReference type="ARBA" id="ARBA00022679"/>
    </source>
</evidence>
<feature type="compositionally biased region" description="Basic and acidic residues" evidence="6">
    <location>
        <begin position="101"/>
        <end position="130"/>
    </location>
</feature>
<feature type="region of interest" description="Disordered" evidence="6">
    <location>
        <begin position="1"/>
        <end position="155"/>
    </location>
</feature>
<dbReference type="PROSITE" id="PS50011">
    <property type="entry name" value="PROTEIN_KINASE_DOM"/>
    <property type="match status" value="1"/>
</dbReference>
<sequence length="737" mass="80787">MSRKPLIPPLPSRSNSSNTSSNRNENISLKKSSAACSNDDGTSITTTKDNKSTAVEQVTESSNQSVMEKKISSRVPKLPLRNISSTSRSFSSRPITDNSMDESKQEALQDRARELIQRRRQEREKSESLSRTKTLPTSNSSSSSTPNNTGTQSRVQALLQKRKLERMKNEEEADKKPKLLKFKGGAQRISAFDEHTHATSEEDTMTSKTQEEDETLAPIQDYNLLMNYNTKIVKVSELKNDKSFHSLLNWSPTKKQKFTPNMSQVEEETREDATHGTGTVGGATSTASILGNTQSSRGLMNHTHVSAGTTTSASSSTGTVSTSSTQSSVLTQSTAGNSTSSSATTANVRDTASTVGSLKKQSEHSNGSRSASSRISRKEKSIEQESVRVEVKKETPIDRNVASAQANTAEVATAVVSTTSAAPESQGQRKSSKEVNIHPAFAKLVSCENVITVNNIPYVNLGVVGKGASCKVYRTLSQDRRILAIKKVKLAGMARKSIEGYANEIALLRKLRGNPAIIQLYDSEVDIKRKAIFLVMEPGEIDLNQVLQQQRSQNSGEGGSHVNMNFIRLTWQQMLNAVHCIHEARIIHGDLKPANFLFIKGVLKLIDFGIAKAIQNDDTTNIHRESQVGTVNYMSPESILDSGKGKNGALFKCGRPSDVWSLGCILYQMCYSKTPFADLQLFPKLQAIVDPNYEIEFPETVDSAAIDAIKQCLRRKPEERAPIVGENGLLNAHKFLN</sequence>
<dbReference type="PANTHER" id="PTHR22974:SF21">
    <property type="entry name" value="DUAL SPECIFICITY PROTEIN KINASE TTK"/>
    <property type="match status" value="1"/>
</dbReference>
<dbReference type="PROSITE" id="PS00108">
    <property type="entry name" value="PROTEIN_KINASE_ST"/>
    <property type="match status" value="1"/>
</dbReference>
<dbReference type="GO" id="GO:0005524">
    <property type="term" value="F:ATP binding"/>
    <property type="evidence" value="ECO:0007669"/>
    <property type="project" value="UniProtKB-KW"/>
</dbReference>
<dbReference type="GO" id="GO:0004674">
    <property type="term" value="F:protein serine/threonine kinase activity"/>
    <property type="evidence" value="ECO:0007669"/>
    <property type="project" value="UniProtKB-KW"/>
</dbReference>
<gene>
    <name evidence="8" type="ORF">CTEN210_18217</name>
</gene>
<evidence type="ECO:0000256" key="4">
    <source>
        <dbReference type="ARBA" id="ARBA00022777"/>
    </source>
</evidence>
<dbReference type="PANTHER" id="PTHR22974">
    <property type="entry name" value="MIXED LINEAGE PROTEIN KINASE"/>
    <property type="match status" value="1"/>
</dbReference>
<dbReference type="GO" id="GO:0005634">
    <property type="term" value="C:nucleus"/>
    <property type="evidence" value="ECO:0007669"/>
    <property type="project" value="TreeGrafter"/>
</dbReference>
<feature type="compositionally biased region" description="Low complexity" evidence="6">
    <location>
        <begin position="306"/>
        <end position="346"/>
    </location>
</feature>
<feature type="domain" description="Protein kinase" evidence="7">
    <location>
        <begin position="458"/>
        <end position="736"/>
    </location>
</feature>
<name>A0AAD3HFU5_9STRA</name>